<dbReference type="Gene3D" id="3.40.50.10810">
    <property type="entry name" value="Tandem AAA-ATPase domain"/>
    <property type="match status" value="1"/>
</dbReference>
<evidence type="ECO:0000256" key="9">
    <source>
        <dbReference type="ARBA" id="ARBA00023015"/>
    </source>
</evidence>
<dbReference type="SMART" id="SM00487">
    <property type="entry name" value="DEXDc"/>
    <property type="match status" value="1"/>
</dbReference>
<keyword evidence="8" id="KW-0067">ATP-binding</keyword>
<feature type="compositionally biased region" description="Low complexity" evidence="16">
    <location>
        <begin position="330"/>
        <end position="342"/>
    </location>
</feature>
<dbReference type="GO" id="GO:0003677">
    <property type="term" value="F:DNA binding"/>
    <property type="evidence" value="ECO:0007669"/>
    <property type="project" value="UniProtKB-KW"/>
</dbReference>
<feature type="region of interest" description="Disordered" evidence="16">
    <location>
        <begin position="315"/>
        <end position="380"/>
    </location>
</feature>
<keyword evidence="12" id="KW-0539">Nucleus</keyword>
<dbReference type="Pfam" id="PF00176">
    <property type="entry name" value="SNF2-rel_dom"/>
    <property type="match status" value="1"/>
</dbReference>
<comment type="caution">
    <text evidence="19">The sequence shown here is derived from an EMBL/GenBank/DDBJ whole genome shotgun (WGS) entry which is preliminary data.</text>
</comment>
<dbReference type="EMBL" id="CAJOBZ010000022">
    <property type="protein sequence ID" value="CAF4867157.1"/>
    <property type="molecule type" value="Genomic_DNA"/>
</dbReference>
<feature type="domain" description="Helicase C-terminal" evidence="18">
    <location>
        <begin position="1030"/>
        <end position="1196"/>
    </location>
</feature>
<dbReference type="GO" id="GO:0005634">
    <property type="term" value="C:nucleus"/>
    <property type="evidence" value="ECO:0007669"/>
    <property type="project" value="UniProtKB-SubCell"/>
</dbReference>
<dbReference type="GO" id="GO:0016787">
    <property type="term" value="F:hydrolase activity"/>
    <property type="evidence" value="ECO:0007669"/>
    <property type="project" value="UniProtKB-KW"/>
</dbReference>
<feature type="region of interest" description="Disordered" evidence="16">
    <location>
        <begin position="237"/>
        <end position="300"/>
    </location>
</feature>
<feature type="compositionally biased region" description="Low complexity" evidence="16">
    <location>
        <begin position="98"/>
        <end position="115"/>
    </location>
</feature>
<feature type="compositionally biased region" description="Polar residues" evidence="16">
    <location>
        <begin position="201"/>
        <end position="212"/>
    </location>
</feature>
<evidence type="ECO:0000259" key="17">
    <source>
        <dbReference type="PROSITE" id="PS51192"/>
    </source>
</evidence>
<evidence type="ECO:0000256" key="3">
    <source>
        <dbReference type="ARBA" id="ARBA00022472"/>
    </source>
</evidence>
<feature type="compositionally biased region" description="Acidic residues" evidence="16">
    <location>
        <begin position="48"/>
        <end position="59"/>
    </location>
</feature>
<evidence type="ECO:0000313" key="20">
    <source>
        <dbReference type="Proteomes" id="UP000663880"/>
    </source>
</evidence>
<dbReference type="PROSITE" id="PS51194">
    <property type="entry name" value="HELICASE_CTER"/>
    <property type="match status" value="1"/>
</dbReference>
<evidence type="ECO:0000256" key="1">
    <source>
        <dbReference type="ARBA" id="ARBA00004123"/>
    </source>
</evidence>
<dbReference type="FunFam" id="3.40.50.10810:FF:000043">
    <property type="entry name" value="Transcription termination factor 2"/>
    <property type="match status" value="1"/>
</dbReference>
<evidence type="ECO:0000256" key="16">
    <source>
        <dbReference type="SAM" id="MobiDB-lite"/>
    </source>
</evidence>
<evidence type="ECO:0000256" key="6">
    <source>
        <dbReference type="ARBA" id="ARBA00022801"/>
    </source>
</evidence>
<feature type="region of interest" description="Disordered" evidence="16">
    <location>
        <begin position="984"/>
        <end position="1006"/>
    </location>
</feature>
<dbReference type="GO" id="GO:0005524">
    <property type="term" value="F:ATP binding"/>
    <property type="evidence" value="ECO:0007669"/>
    <property type="project" value="UniProtKB-KW"/>
</dbReference>
<keyword evidence="20" id="KW-1185">Reference proteome</keyword>
<sequence>MENSFFEYRDKTGAAEVSDGEIENSLLDESYAPKKTPAKKNQTVFIPESDETSEESDDEQRDKSIVNSSDEDAPLKLNAFVTPKKLILSSSDDESLPDVDVSKASVRSSRSSDQSFIGHKKKKRILQLDSDTDNSIIIEHNKSKKIACLKHTPAKIIGKKVLQKINMSYDSIQSDVECDDDDQSKLDQTDDDDESDKENAPYNSNRQSTLSTVKDDYDEKSYEASIVYESEDTQNIRDHKSINTADKEVSLRNDKNPTNNITHNNDSDTEEYEIETSEINKNNDSEGDKTNDNDDDHNDDELFMSRATRMSIIGFVPKDNESDDSDYIESGNSTHSHSSASNELPDSGINVSQMSKPRNDSRISCSPFSSPMHDKSPKSNEVVDLTQLEEPDDLKSRIQGKLKGNFKENVIDDEVTIIDTKPEVIALSSDDDDNVKPKKSPKAPKEGNHVQQDMKQYIVPSSYPNQVVYVKRHVKENEASKLNGLREDLQNVKYLLETMDLETLPDGGSKLIERLSILEDEVRRQGEKVARMVVEEEPSVSGTKQEPKEEKVLTWDDLQNAGNAVQPRMFGKQAMSTHVAERTSILESLRDLYESLASCPSEDKHAPQPRLVATELMPHQLHALAWLLWREKQRPCGGILADDMGLGKTISMISLMATDKETNIDNDDDEEGRSKLVHGGTLVVCPASLMQQWAGEVQKHCTSNALSVCMHHGAKRATQAPRLAQYDLVLTTYNILQRESEKNGVLTRILWRRLILDEAHAVRNYKSLTSVAVSALKGKRRWALTGTPLHNKDLDLFALIKFLRCSPFDELHMWKKWIDNKSMGGQERLTTIMRGVMLRRTKVQLQEKGQLKCLPKREAHSVEVTLTKDEMNVYQKVLVFSKTLFAQYLHQRAEKQEDVRGGYVPTQKDSAYHKMHKKMVALQGAAPVKSHEILVLLLRLRQVCCHCGLIAVMLDNNDIENLQEDLGGQDLLAELNKLSLEDSKTGRKKLDKDGSDSEEETKESTTVADAIRSVMSSNNPVFKLDRQSSKIKAVMECLQKNVLSKPGEKAVVVSQWTSVLSLVEQELNAMNVQNVTLSGKVSVPKRPPLIDALNDPQSKVRVMLLSLCAGGVGLNLCGANHLLLLDPHWNPQLEEQAQDRIYRVGQKKDVHIYRFMCVETVEQSIRKLQEAKLKLAENVLTGARHNASKLTIEDLKELFNMNPKRHKDSE</sequence>
<keyword evidence="6" id="KW-0378">Hydrolase</keyword>
<dbReference type="Pfam" id="PF00271">
    <property type="entry name" value="Helicase_C"/>
    <property type="match status" value="1"/>
</dbReference>
<dbReference type="InterPro" id="IPR049730">
    <property type="entry name" value="SNF2/RAD54-like_C"/>
</dbReference>
<dbReference type="AlphaFoldDB" id="A0A821T6L1"/>
<keyword evidence="4" id="KW-0597">Phosphoprotein</keyword>
<dbReference type="InterPro" id="IPR027417">
    <property type="entry name" value="P-loop_NTPase"/>
</dbReference>
<evidence type="ECO:0000256" key="7">
    <source>
        <dbReference type="ARBA" id="ARBA00022806"/>
    </source>
</evidence>
<dbReference type="SMART" id="SM00490">
    <property type="entry name" value="HELICc"/>
    <property type="match status" value="1"/>
</dbReference>
<dbReference type="GO" id="GO:0005737">
    <property type="term" value="C:cytoplasm"/>
    <property type="evidence" value="ECO:0007669"/>
    <property type="project" value="UniProtKB-ARBA"/>
</dbReference>
<evidence type="ECO:0000256" key="5">
    <source>
        <dbReference type="ARBA" id="ARBA00022741"/>
    </source>
</evidence>
<dbReference type="PANTHER" id="PTHR45626">
    <property type="entry name" value="TRANSCRIPTION TERMINATION FACTOR 2-RELATED"/>
    <property type="match status" value="1"/>
</dbReference>
<feature type="compositionally biased region" description="Basic and acidic residues" evidence="16">
    <location>
        <begin position="984"/>
        <end position="995"/>
    </location>
</feature>
<evidence type="ECO:0000256" key="15">
    <source>
        <dbReference type="ARBA" id="ARBA00082628"/>
    </source>
</evidence>
<evidence type="ECO:0000256" key="13">
    <source>
        <dbReference type="ARBA" id="ARBA00070113"/>
    </source>
</evidence>
<evidence type="ECO:0000259" key="18">
    <source>
        <dbReference type="PROSITE" id="PS51194"/>
    </source>
</evidence>
<keyword evidence="11" id="KW-0804">Transcription</keyword>
<dbReference type="PANTHER" id="PTHR45626:SF50">
    <property type="entry name" value="TRANSCRIPTION TERMINATION FACTOR 2"/>
    <property type="match status" value="1"/>
</dbReference>
<feature type="compositionally biased region" description="Polar residues" evidence="16">
    <location>
        <begin position="349"/>
        <end position="369"/>
    </location>
</feature>
<dbReference type="InterPro" id="IPR050628">
    <property type="entry name" value="SNF2_RAD54_helicase_TF"/>
</dbReference>
<feature type="region of interest" description="Disordered" evidence="16">
    <location>
        <begin position="175"/>
        <end position="216"/>
    </location>
</feature>
<dbReference type="Proteomes" id="UP000663880">
    <property type="component" value="Unassembled WGS sequence"/>
</dbReference>
<dbReference type="InterPro" id="IPR014001">
    <property type="entry name" value="Helicase_ATP-bd"/>
</dbReference>
<evidence type="ECO:0000256" key="8">
    <source>
        <dbReference type="ARBA" id="ARBA00022840"/>
    </source>
</evidence>
<organism evidence="19 20">
    <name type="scientific">Pieris macdunnoughi</name>
    <dbReference type="NCBI Taxonomy" id="345717"/>
    <lineage>
        <taxon>Eukaryota</taxon>
        <taxon>Metazoa</taxon>
        <taxon>Ecdysozoa</taxon>
        <taxon>Arthropoda</taxon>
        <taxon>Hexapoda</taxon>
        <taxon>Insecta</taxon>
        <taxon>Pterygota</taxon>
        <taxon>Neoptera</taxon>
        <taxon>Endopterygota</taxon>
        <taxon>Lepidoptera</taxon>
        <taxon>Glossata</taxon>
        <taxon>Ditrysia</taxon>
        <taxon>Papilionoidea</taxon>
        <taxon>Pieridae</taxon>
        <taxon>Pierinae</taxon>
        <taxon>Pieris</taxon>
    </lineage>
</organism>
<reference evidence="19" key="1">
    <citation type="submission" date="2021-02" db="EMBL/GenBank/DDBJ databases">
        <authorList>
            <person name="Steward A R."/>
        </authorList>
    </citation>
    <scope>NUCLEOTIDE SEQUENCE</scope>
</reference>
<dbReference type="GO" id="GO:0006353">
    <property type="term" value="P:DNA-templated transcription termination"/>
    <property type="evidence" value="ECO:0007669"/>
    <property type="project" value="UniProtKB-KW"/>
</dbReference>
<keyword evidence="7" id="KW-0347">Helicase</keyword>
<keyword evidence="9" id="KW-0805">Transcription regulation</keyword>
<dbReference type="SUPFAM" id="SSF52540">
    <property type="entry name" value="P-loop containing nucleoside triphosphate hydrolases"/>
    <property type="match status" value="2"/>
</dbReference>
<feature type="domain" description="Helicase ATP-binding" evidence="17">
    <location>
        <begin position="629"/>
        <end position="806"/>
    </location>
</feature>
<keyword evidence="10" id="KW-0238">DNA-binding</keyword>
<comment type="similarity">
    <text evidence="2">Belongs to the SNF2/RAD54 helicase family.</text>
</comment>
<evidence type="ECO:0000256" key="2">
    <source>
        <dbReference type="ARBA" id="ARBA00007025"/>
    </source>
</evidence>
<dbReference type="OrthoDB" id="423559at2759"/>
<evidence type="ECO:0000256" key="10">
    <source>
        <dbReference type="ARBA" id="ARBA00023125"/>
    </source>
</evidence>
<feature type="compositionally biased region" description="Basic and acidic residues" evidence="16">
    <location>
        <begin position="281"/>
        <end position="292"/>
    </location>
</feature>
<comment type="subcellular location">
    <subcellularLocation>
        <location evidence="1">Nucleus</location>
    </subcellularLocation>
</comment>
<dbReference type="GO" id="GO:0008094">
    <property type="term" value="F:ATP-dependent activity, acting on DNA"/>
    <property type="evidence" value="ECO:0007669"/>
    <property type="project" value="UniProtKB-ARBA"/>
</dbReference>
<evidence type="ECO:0000256" key="12">
    <source>
        <dbReference type="ARBA" id="ARBA00023242"/>
    </source>
</evidence>
<dbReference type="InterPro" id="IPR001650">
    <property type="entry name" value="Helicase_C-like"/>
</dbReference>
<dbReference type="InterPro" id="IPR000330">
    <property type="entry name" value="SNF2_N"/>
</dbReference>
<dbReference type="Gene3D" id="3.40.50.300">
    <property type="entry name" value="P-loop containing nucleotide triphosphate hydrolases"/>
    <property type="match status" value="1"/>
</dbReference>
<evidence type="ECO:0000313" key="19">
    <source>
        <dbReference type="EMBL" id="CAF4867157.1"/>
    </source>
</evidence>
<proteinExistence type="inferred from homology"/>
<keyword evidence="5" id="KW-0547">Nucleotide-binding</keyword>
<feature type="region of interest" description="Disordered" evidence="16">
    <location>
        <begin position="90"/>
        <end position="120"/>
    </location>
</feature>
<dbReference type="InterPro" id="IPR038718">
    <property type="entry name" value="SNF2-like_sf"/>
</dbReference>
<gene>
    <name evidence="19" type="ORF">PMACD_LOCUS8428</name>
</gene>
<dbReference type="PROSITE" id="PS51192">
    <property type="entry name" value="HELICASE_ATP_BIND_1"/>
    <property type="match status" value="1"/>
</dbReference>
<dbReference type="GO" id="GO:0004386">
    <property type="term" value="F:helicase activity"/>
    <property type="evidence" value="ECO:0007669"/>
    <property type="project" value="UniProtKB-KW"/>
</dbReference>
<dbReference type="CDD" id="cd18793">
    <property type="entry name" value="SF2_C_SNF"/>
    <property type="match status" value="1"/>
</dbReference>
<evidence type="ECO:0000256" key="4">
    <source>
        <dbReference type="ARBA" id="ARBA00022553"/>
    </source>
</evidence>
<feature type="compositionally biased region" description="Acidic residues" evidence="16">
    <location>
        <begin position="267"/>
        <end position="276"/>
    </location>
</feature>
<evidence type="ECO:0000256" key="14">
    <source>
        <dbReference type="ARBA" id="ARBA00079067"/>
    </source>
</evidence>
<feature type="region of interest" description="Disordered" evidence="16">
    <location>
        <begin position="29"/>
        <end position="70"/>
    </location>
</feature>
<feature type="compositionally biased region" description="Basic and acidic residues" evidence="16">
    <location>
        <begin position="237"/>
        <end position="255"/>
    </location>
</feature>
<dbReference type="GO" id="GO:0006281">
    <property type="term" value="P:DNA repair"/>
    <property type="evidence" value="ECO:0007669"/>
    <property type="project" value="TreeGrafter"/>
</dbReference>
<name>A0A821T6L1_9NEOP</name>
<accession>A0A821T6L1</accession>
<feature type="region of interest" description="Disordered" evidence="16">
    <location>
        <begin position="428"/>
        <end position="450"/>
    </location>
</feature>
<evidence type="ECO:0000256" key="11">
    <source>
        <dbReference type="ARBA" id="ARBA00023163"/>
    </source>
</evidence>
<protein>
    <recommendedName>
        <fullName evidence="13">Transcription termination factor 2</fullName>
    </recommendedName>
    <alternativeName>
        <fullName evidence="15">RNA polymerase II termination factor</fullName>
    </alternativeName>
    <alternativeName>
        <fullName evidence="14">Transcription release factor 2</fullName>
    </alternativeName>
</protein>
<keyword evidence="3" id="KW-0806">Transcription termination</keyword>